<evidence type="ECO:0000313" key="5">
    <source>
        <dbReference type="EMBL" id="GAA3397892.1"/>
    </source>
</evidence>
<dbReference type="SUPFAM" id="SSF46894">
    <property type="entry name" value="C-terminal effector domain of the bipartite response regulators"/>
    <property type="match status" value="1"/>
</dbReference>
<proteinExistence type="predicted"/>
<dbReference type="Proteomes" id="UP001501676">
    <property type="component" value="Unassembled WGS sequence"/>
</dbReference>
<gene>
    <name evidence="5" type="ORF">GCM10020369_79660</name>
</gene>
<keyword evidence="2" id="KW-0238">DNA-binding</keyword>
<keyword evidence="3" id="KW-0804">Transcription</keyword>
<evidence type="ECO:0000256" key="2">
    <source>
        <dbReference type="ARBA" id="ARBA00023125"/>
    </source>
</evidence>
<evidence type="ECO:0000313" key="6">
    <source>
        <dbReference type="Proteomes" id="UP001501676"/>
    </source>
</evidence>
<evidence type="ECO:0000256" key="3">
    <source>
        <dbReference type="ARBA" id="ARBA00023163"/>
    </source>
</evidence>
<reference evidence="6" key="1">
    <citation type="journal article" date="2019" name="Int. J. Syst. Evol. Microbiol.">
        <title>The Global Catalogue of Microorganisms (GCM) 10K type strain sequencing project: providing services to taxonomists for standard genome sequencing and annotation.</title>
        <authorList>
            <consortium name="The Broad Institute Genomics Platform"/>
            <consortium name="The Broad Institute Genome Sequencing Center for Infectious Disease"/>
            <person name="Wu L."/>
            <person name="Ma J."/>
        </authorList>
    </citation>
    <scope>NUCLEOTIDE SEQUENCE [LARGE SCALE GENOMIC DNA]</scope>
    <source>
        <strain evidence="6">JCM 9458</strain>
    </source>
</reference>
<sequence>MRAILTARDSGAREWVGELHAELARITTDPAFLGPAARAAAVSLARSGRQREAFDVVAAVLRDNPPPAVVDVLALVDAAAIVTGLSGLPEHIDGLARMLATVPPGTPARGARLSSEELTRTFIRAVLDPAARAGRALWEDPLGNDGLPAESLEAGESIDDIHRLMMLGTTAWYEDESATAAAAIGHACDQRRRSGADGAGLEGLPVLVGALTDLGRWPEADRALAESSYLATVHDLPVTRTVVAALHAALQALRGDLTAAARTVEQAWPHFNLPENGAVHTRLARARGLIAISAGDYGTAYRHLRSLFDPHGEPLHPFHSLRAVAELATAAARADHRDDALVVLERARQACGADPTTRMRLLLHHAAALVDDDADAERSFRLATVDPAGEQWPYERAMARMHYGEWLRRRRRPLDARALLSAARDTFDRLGAVPAADRARLELRAAGDGLDRGHEGRSTLTALLTLTPQQREIVRLAAQGLTNKEIAERLFLSPRTVGAHLYSVFPKLGITRRRELRTVLTSDEPSAG</sequence>
<dbReference type="InterPro" id="IPR000792">
    <property type="entry name" value="Tscrpt_reg_LuxR_C"/>
</dbReference>
<feature type="domain" description="HTH luxR-type" evidence="4">
    <location>
        <begin position="459"/>
        <end position="524"/>
    </location>
</feature>
<dbReference type="PANTHER" id="PTHR44688:SF16">
    <property type="entry name" value="DNA-BINDING TRANSCRIPTIONAL ACTIVATOR DEVR_DOSR"/>
    <property type="match status" value="1"/>
</dbReference>
<dbReference type="PROSITE" id="PS50043">
    <property type="entry name" value="HTH_LUXR_2"/>
    <property type="match status" value="1"/>
</dbReference>
<evidence type="ECO:0000259" key="4">
    <source>
        <dbReference type="PROSITE" id="PS50043"/>
    </source>
</evidence>
<organism evidence="5 6">
    <name type="scientific">Cryptosporangium minutisporangium</name>
    <dbReference type="NCBI Taxonomy" id="113569"/>
    <lineage>
        <taxon>Bacteria</taxon>
        <taxon>Bacillati</taxon>
        <taxon>Actinomycetota</taxon>
        <taxon>Actinomycetes</taxon>
        <taxon>Cryptosporangiales</taxon>
        <taxon>Cryptosporangiaceae</taxon>
        <taxon>Cryptosporangium</taxon>
    </lineage>
</organism>
<dbReference type="SMART" id="SM00421">
    <property type="entry name" value="HTH_LUXR"/>
    <property type="match status" value="1"/>
</dbReference>
<dbReference type="Pfam" id="PF00196">
    <property type="entry name" value="GerE"/>
    <property type="match status" value="1"/>
</dbReference>
<dbReference type="Gene3D" id="1.10.10.10">
    <property type="entry name" value="Winged helix-like DNA-binding domain superfamily/Winged helix DNA-binding domain"/>
    <property type="match status" value="1"/>
</dbReference>
<evidence type="ECO:0000256" key="1">
    <source>
        <dbReference type="ARBA" id="ARBA00023015"/>
    </source>
</evidence>
<dbReference type="PANTHER" id="PTHR44688">
    <property type="entry name" value="DNA-BINDING TRANSCRIPTIONAL ACTIVATOR DEVR_DOSR"/>
    <property type="match status" value="1"/>
</dbReference>
<dbReference type="InterPro" id="IPR016032">
    <property type="entry name" value="Sig_transdc_resp-reg_C-effctor"/>
</dbReference>
<comment type="caution">
    <text evidence="5">The sequence shown here is derived from an EMBL/GenBank/DDBJ whole genome shotgun (WGS) entry which is preliminary data.</text>
</comment>
<protein>
    <recommendedName>
        <fullName evidence="4">HTH luxR-type domain-containing protein</fullName>
    </recommendedName>
</protein>
<accession>A0ABP6TC81</accession>
<dbReference type="CDD" id="cd06170">
    <property type="entry name" value="LuxR_C_like"/>
    <property type="match status" value="1"/>
</dbReference>
<dbReference type="EMBL" id="BAAAYN010000071">
    <property type="protein sequence ID" value="GAA3397892.1"/>
    <property type="molecule type" value="Genomic_DNA"/>
</dbReference>
<keyword evidence="1" id="KW-0805">Transcription regulation</keyword>
<dbReference type="PRINTS" id="PR00038">
    <property type="entry name" value="HTHLUXR"/>
</dbReference>
<dbReference type="PROSITE" id="PS00622">
    <property type="entry name" value="HTH_LUXR_1"/>
    <property type="match status" value="1"/>
</dbReference>
<keyword evidence="6" id="KW-1185">Reference proteome</keyword>
<name>A0ABP6TC81_9ACTN</name>
<dbReference type="InterPro" id="IPR036388">
    <property type="entry name" value="WH-like_DNA-bd_sf"/>
</dbReference>